<evidence type="ECO:0000256" key="1">
    <source>
        <dbReference type="SAM" id="MobiDB-lite"/>
    </source>
</evidence>
<evidence type="ECO:0000313" key="2">
    <source>
        <dbReference type="EMBL" id="KIO31775.1"/>
    </source>
</evidence>
<proteinExistence type="predicted"/>
<dbReference type="Proteomes" id="UP000054248">
    <property type="component" value="Unassembled WGS sequence"/>
</dbReference>
<name>A0A0C3QIC3_9AGAM</name>
<protein>
    <submittedName>
        <fullName evidence="2">Uncharacterized protein</fullName>
    </submittedName>
</protein>
<reference evidence="3" key="2">
    <citation type="submission" date="2015-01" db="EMBL/GenBank/DDBJ databases">
        <title>Evolutionary Origins and Diversification of the Mycorrhizal Mutualists.</title>
        <authorList>
            <consortium name="DOE Joint Genome Institute"/>
            <consortium name="Mycorrhizal Genomics Consortium"/>
            <person name="Kohler A."/>
            <person name="Kuo A."/>
            <person name="Nagy L.G."/>
            <person name="Floudas D."/>
            <person name="Copeland A."/>
            <person name="Barry K.W."/>
            <person name="Cichocki N."/>
            <person name="Veneault-Fourrey C."/>
            <person name="LaButti K."/>
            <person name="Lindquist E.A."/>
            <person name="Lipzen A."/>
            <person name="Lundell T."/>
            <person name="Morin E."/>
            <person name="Murat C."/>
            <person name="Riley R."/>
            <person name="Ohm R."/>
            <person name="Sun H."/>
            <person name="Tunlid A."/>
            <person name="Henrissat B."/>
            <person name="Grigoriev I.V."/>
            <person name="Hibbett D.S."/>
            <person name="Martin F."/>
        </authorList>
    </citation>
    <scope>NUCLEOTIDE SEQUENCE [LARGE SCALE GENOMIC DNA]</scope>
    <source>
        <strain evidence="3">MUT 4182</strain>
    </source>
</reference>
<dbReference type="AlphaFoldDB" id="A0A0C3QIC3"/>
<gene>
    <name evidence="2" type="ORF">M407DRAFT_124509</name>
</gene>
<reference evidence="2 3" key="1">
    <citation type="submission" date="2014-04" db="EMBL/GenBank/DDBJ databases">
        <authorList>
            <consortium name="DOE Joint Genome Institute"/>
            <person name="Kuo A."/>
            <person name="Girlanda M."/>
            <person name="Perotto S."/>
            <person name="Kohler A."/>
            <person name="Nagy L.G."/>
            <person name="Floudas D."/>
            <person name="Copeland A."/>
            <person name="Barry K.W."/>
            <person name="Cichocki N."/>
            <person name="Veneault-Fourrey C."/>
            <person name="LaButti K."/>
            <person name="Lindquist E.A."/>
            <person name="Lipzen A."/>
            <person name="Lundell T."/>
            <person name="Morin E."/>
            <person name="Murat C."/>
            <person name="Sun H."/>
            <person name="Tunlid A."/>
            <person name="Henrissat B."/>
            <person name="Grigoriev I.V."/>
            <person name="Hibbett D.S."/>
            <person name="Martin F."/>
            <person name="Nordberg H.P."/>
            <person name="Cantor M.N."/>
            <person name="Hua S.X."/>
        </authorList>
    </citation>
    <scope>NUCLEOTIDE SEQUENCE [LARGE SCALE GENOMIC DNA]</scope>
    <source>
        <strain evidence="2 3">MUT 4182</strain>
    </source>
</reference>
<evidence type="ECO:0000313" key="3">
    <source>
        <dbReference type="Proteomes" id="UP000054248"/>
    </source>
</evidence>
<organism evidence="2 3">
    <name type="scientific">Tulasnella calospora MUT 4182</name>
    <dbReference type="NCBI Taxonomy" id="1051891"/>
    <lineage>
        <taxon>Eukaryota</taxon>
        <taxon>Fungi</taxon>
        <taxon>Dikarya</taxon>
        <taxon>Basidiomycota</taxon>
        <taxon>Agaricomycotina</taxon>
        <taxon>Agaricomycetes</taxon>
        <taxon>Cantharellales</taxon>
        <taxon>Tulasnellaceae</taxon>
        <taxon>Tulasnella</taxon>
    </lineage>
</organism>
<feature type="region of interest" description="Disordered" evidence="1">
    <location>
        <begin position="28"/>
        <end position="47"/>
    </location>
</feature>
<dbReference type="EMBL" id="KN822960">
    <property type="protein sequence ID" value="KIO31775.1"/>
    <property type="molecule type" value="Genomic_DNA"/>
</dbReference>
<sequence>MSLCLASESGAGDNSEFERVLPACPPHGQDWRSARRSRHVGSNLHQAGRPTKRLGVLNPVLYPIFTSVDRLTRCRPTD</sequence>
<keyword evidence="3" id="KW-1185">Reference proteome</keyword>
<accession>A0A0C3QIC3</accession>
<dbReference type="HOGENOM" id="CLU_2623811_0_0_1"/>